<keyword evidence="1" id="KW-0472">Membrane</keyword>
<gene>
    <name evidence="2" type="ORF">AM506_14225</name>
</gene>
<dbReference type="EMBL" id="LIXZ01000011">
    <property type="protein sequence ID" value="KPL58934.1"/>
    <property type="molecule type" value="Genomic_DNA"/>
</dbReference>
<reference evidence="2 3" key="1">
    <citation type="submission" date="2015-08" db="EMBL/GenBank/DDBJ databases">
        <title>Draft Genome Sequence of Bacillus vietnamensis UCD-SED5.</title>
        <authorList>
            <person name="Lee R.D."/>
            <person name="Jospin G."/>
            <person name="Lang J.M."/>
            <person name="Coil D.A."/>
            <person name="Eisen J.A."/>
        </authorList>
    </citation>
    <scope>NUCLEOTIDE SEQUENCE [LARGE SCALE GENOMIC DNA]</scope>
    <source>
        <strain evidence="2 3">UCD-SED5</strain>
    </source>
</reference>
<accession>A0A0P6VVM1</accession>
<keyword evidence="1" id="KW-0812">Transmembrane</keyword>
<evidence type="ECO:0000313" key="2">
    <source>
        <dbReference type="EMBL" id="KPL58934.1"/>
    </source>
</evidence>
<dbReference type="PATRIC" id="fig|218284.4.peg.1024"/>
<sequence length="67" mass="7438">MFGFKIAVIGIGGFELLFFILVPFVMGLLGVYLITVGLWELRVGVDRKKYATYMFTGLALIVFLAMG</sequence>
<dbReference type="Proteomes" id="UP000050398">
    <property type="component" value="Unassembled WGS sequence"/>
</dbReference>
<feature type="transmembrane region" description="Helical" evidence="1">
    <location>
        <begin position="6"/>
        <end position="38"/>
    </location>
</feature>
<evidence type="ECO:0000256" key="1">
    <source>
        <dbReference type="SAM" id="Phobius"/>
    </source>
</evidence>
<evidence type="ECO:0000313" key="3">
    <source>
        <dbReference type="Proteomes" id="UP000050398"/>
    </source>
</evidence>
<feature type="transmembrane region" description="Helical" evidence="1">
    <location>
        <begin position="50"/>
        <end position="66"/>
    </location>
</feature>
<protein>
    <submittedName>
        <fullName evidence="2">Uncharacterized protein</fullName>
    </submittedName>
</protein>
<name>A0A0P6VVM1_9BACI</name>
<organism evidence="2 3">
    <name type="scientific">Rossellomorea vietnamensis</name>
    <dbReference type="NCBI Taxonomy" id="218284"/>
    <lineage>
        <taxon>Bacteria</taxon>
        <taxon>Bacillati</taxon>
        <taxon>Bacillota</taxon>
        <taxon>Bacilli</taxon>
        <taxon>Bacillales</taxon>
        <taxon>Bacillaceae</taxon>
        <taxon>Rossellomorea</taxon>
    </lineage>
</organism>
<proteinExistence type="predicted"/>
<comment type="caution">
    <text evidence="2">The sequence shown here is derived from an EMBL/GenBank/DDBJ whole genome shotgun (WGS) entry which is preliminary data.</text>
</comment>
<keyword evidence="1" id="KW-1133">Transmembrane helix</keyword>
<dbReference type="AlphaFoldDB" id="A0A0P6VVM1"/>